<sequence length="1034" mass="117422">ETPPPRPRHWPFKNMSIYLLMDWMHTGSSRKSVGEVDRLARVLSDPEFDLEDISGFSARTQNKHFDASDTKDPENSEDQESPNALPGDGWIRSAVEISIPTGDKDPSGQGLPFAVHGLLHRPLLGVMKAAVADVSSRWFHYFPFRRFWQSPSGERVRCYDEAYTSDVWLKAHDELQRQRNEPDCKLEKVILGLMLWSDSTHLTSFGAAKVWPVYMYFGNLSKYMRCQPSSGAAHHVAYIPPLPDHIGDEIPAGSNKAELLTHCRRSLFQAVWGVLLDPDFVHSYEHGFTGQCSDGIWRRFYPRIFSYSADYPEKILIAGIRHMGKHPCPRCFVKRSDCDKIGQAKDTAQREENPRVYTPWHRQCLVAARALIYECGKNISSYWCGFNFLRTQNNRLTPRQNIFAERLGHLGLNPYSILVVDLLHEFELGVWKYVFVHLIRLLHAACGKAAREKHGEGPLPPGTLVDRLDSRYRLVPSFGRSTIRKFSSNASGMKKLAARNYEDLLQCAIPVFEGLLPGRHNDIVLTLIFRLAEWHALAKLRLATETTLTHLEKTTVQAGKELRRFRDDTCRDFSTVALPKEEAARTRQKARVDAKKAVLSDNDVDPGAPSTSAPTDETAGPAAGRPAKKPGKLFDLQNSKTHNLPDYPFQIRDFGTTDSFSSQVGELEHRRSKGFFPRTSKKEYLLQMTQLERRQTRLMRTRRAFDESQSSRHSHHPPFSDNDKTPTNPDGERYHMGDCDKHYQDLFSFDRGGDPASQNHILGRQVGGTYDGDEQVFTGKDHNSIRVVKNRVYSMQTLRVNYTTYDVRRDQDTINPRTNCDIMVASPDTSPNAHRFWYARVLGIFYVHVCNDDADSTNRASQRVDFLWVQWFGMMEGHRYGLRAARLPKVGFIQAEEDSPAFGFLDPSLVVRACHLIPAFNLGRTTRILGATTTTAARAFGEVDDWVAFYVNIFADRDIFMREVGEGVGHFAFHQHGDAASTKYSDTDEEMEDVQNEISEEDGEDADGEEDADEDAEGDESDEDDDSEEDSSDE</sequence>
<feature type="region of interest" description="Disordered" evidence="1">
    <location>
        <begin position="59"/>
        <end position="88"/>
    </location>
</feature>
<feature type="region of interest" description="Disordered" evidence="1">
    <location>
        <begin position="581"/>
        <end position="640"/>
    </location>
</feature>
<protein>
    <submittedName>
        <fullName evidence="2">Uncharacterized protein</fullName>
    </submittedName>
</protein>
<evidence type="ECO:0000256" key="1">
    <source>
        <dbReference type="SAM" id="MobiDB-lite"/>
    </source>
</evidence>
<dbReference type="Proteomes" id="UP000076532">
    <property type="component" value="Unassembled WGS sequence"/>
</dbReference>
<reference evidence="2 3" key="1">
    <citation type="journal article" date="2016" name="Mol. Biol. Evol.">
        <title>Comparative Genomics of Early-Diverging Mushroom-Forming Fungi Provides Insights into the Origins of Lignocellulose Decay Capabilities.</title>
        <authorList>
            <person name="Nagy L.G."/>
            <person name="Riley R."/>
            <person name="Tritt A."/>
            <person name="Adam C."/>
            <person name="Daum C."/>
            <person name="Floudas D."/>
            <person name="Sun H."/>
            <person name="Yadav J.S."/>
            <person name="Pangilinan J."/>
            <person name="Larsson K.H."/>
            <person name="Matsuura K."/>
            <person name="Barry K."/>
            <person name="Labutti K."/>
            <person name="Kuo R."/>
            <person name="Ohm R.A."/>
            <person name="Bhattacharya S.S."/>
            <person name="Shirouzu T."/>
            <person name="Yoshinaga Y."/>
            <person name="Martin F.M."/>
            <person name="Grigoriev I.V."/>
            <person name="Hibbett D.S."/>
        </authorList>
    </citation>
    <scope>NUCLEOTIDE SEQUENCE [LARGE SCALE GENOMIC DNA]</scope>
    <source>
        <strain evidence="2 3">CBS 109695</strain>
    </source>
</reference>
<keyword evidence="3" id="KW-1185">Reference proteome</keyword>
<dbReference type="EMBL" id="KV417497">
    <property type="protein sequence ID" value="KZP29722.1"/>
    <property type="molecule type" value="Genomic_DNA"/>
</dbReference>
<gene>
    <name evidence="2" type="ORF">FIBSPDRAFT_701940</name>
</gene>
<feature type="non-terminal residue" evidence="2">
    <location>
        <position position="1034"/>
    </location>
</feature>
<proteinExistence type="predicted"/>
<feature type="compositionally biased region" description="Basic and acidic residues" evidence="1">
    <location>
        <begin position="63"/>
        <end position="74"/>
    </location>
</feature>
<dbReference type="Pfam" id="PF18759">
    <property type="entry name" value="Plavaka"/>
    <property type="match status" value="1"/>
</dbReference>
<dbReference type="AlphaFoldDB" id="A0A166SQT2"/>
<feature type="compositionally biased region" description="Basic and acidic residues" evidence="1">
    <location>
        <begin position="581"/>
        <end position="598"/>
    </location>
</feature>
<feature type="region of interest" description="Disordered" evidence="1">
    <location>
        <begin position="980"/>
        <end position="1034"/>
    </location>
</feature>
<name>A0A166SQT2_9AGAM</name>
<evidence type="ECO:0000313" key="3">
    <source>
        <dbReference type="Proteomes" id="UP000076532"/>
    </source>
</evidence>
<dbReference type="OrthoDB" id="2418900at2759"/>
<organism evidence="2 3">
    <name type="scientific">Athelia psychrophila</name>
    <dbReference type="NCBI Taxonomy" id="1759441"/>
    <lineage>
        <taxon>Eukaryota</taxon>
        <taxon>Fungi</taxon>
        <taxon>Dikarya</taxon>
        <taxon>Basidiomycota</taxon>
        <taxon>Agaricomycotina</taxon>
        <taxon>Agaricomycetes</taxon>
        <taxon>Agaricomycetidae</taxon>
        <taxon>Atheliales</taxon>
        <taxon>Atheliaceae</taxon>
        <taxon>Athelia</taxon>
    </lineage>
</organism>
<feature type="region of interest" description="Disordered" evidence="1">
    <location>
        <begin position="701"/>
        <end position="732"/>
    </location>
</feature>
<accession>A0A166SQT2</accession>
<feature type="compositionally biased region" description="Acidic residues" evidence="1">
    <location>
        <begin position="987"/>
        <end position="1034"/>
    </location>
</feature>
<feature type="non-terminal residue" evidence="2">
    <location>
        <position position="1"/>
    </location>
</feature>
<evidence type="ECO:0000313" key="2">
    <source>
        <dbReference type="EMBL" id="KZP29722.1"/>
    </source>
</evidence>
<dbReference type="STRING" id="436010.A0A166SQT2"/>
<dbReference type="InterPro" id="IPR041078">
    <property type="entry name" value="Plavaka"/>
</dbReference>